<dbReference type="EMBL" id="CP017641">
    <property type="protein sequence ID" value="APZ96316.1"/>
    <property type="molecule type" value="Genomic_DNA"/>
</dbReference>
<feature type="transmembrane region" description="Helical" evidence="3">
    <location>
        <begin position="140"/>
        <end position="157"/>
    </location>
</feature>
<keyword evidence="5" id="KW-1185">Reference proteome</keyword>
<protein>
    <submittedName>
        <fullName evidence="4">ATPase involved in DNA repair</fullName>
    </submittedName>
</protein>
<sequence length="559" mass="61496">MTDAPNSTSLLGRVQARLQIASVAKALYGASLILLIAAVVAVLASRLLGLIPRSEEQPLWLLAIPAVAALAAALFHRRVERQAAARAVDEHAKTKDLFLTLSSLSTSAGEYQPLVTTSAEQKAGEIVPDVVVPFQFGARLARLAGAAALLAIAIFFTPQLDPFGKVAEASRVDEQKKEIENIRKEAMTRKDQLKKEASQAEEESEEIEALLGKIKTDFRKMQPKKIESNAKVLDSHRQDLGDLWKSAASNEQLRRMVNQPISKQQLGGARNQKMNDWLKELQDGNTESLKKELKQAQETMKAMMEAKDPEERKKLASKMQKELQDLKKFANDKAGSKELANALSKAMKSLQAVKDTDGQKGEKMELSEDAMQALKESLELSEKEMEQVADAAKELEKLDEALATLQKAQQLNQKEQLDGSKCEGCETMEDYAELYAQLNGGQGEGDGEGDKDRNEGGGGGIGRGGETPEDNSDPEGYKTEKEKPQIQAGKILLSIKTKEYAEEKDFDPDKMREYQKSISSLKSSVQSAIDAEEIPPGYTDNIKGYFDNIEKVDPKLKSN</sequence>
<proteinExistence type="predicted"/>
<feature type="coiled-coil region" evidence="1">
    <location>
        <begin position="364"/>
        <end position="418"/>
    </location>
</feature>
<name>A0A1P8WQI9_9PLAN</name>
<dbReference type="AlphaFoldDB" id="A0A1P8WQI9"/>
<feature type="coiled-coil region" evidence="1">
    <location>
        <begin position="165"/>
        <end position="217"/>
    </location>
</feature>
<feature type="region of interest" description="Disordered" evidence="2">
    <location>
        <begin position="436"/>
        <end position="489"/>
    </location>
</feature>
<evidence type="ECO:0000256" key="1">
    <source>
        <dbReference type="SAM" id="Coils"/>
    </source>
</evidence>
<evidence type="ECO:0000256" key="3">
    <source>
        <dbReference type="SAM" id="Phobius"/>
    </source>
</evidence>
<gene>
    <name evidence="4" type="ORF">Fuma_05984</name>
</gene>
<feature type="compositionally biased region" description="Gly residues" evidence="2">
    <location>
        <begin position="456"/>
        <end position="465"/>
    </location>
</feature>
<feature type="compositionally biased region" description="Basic and acidic residues" evidence="2">
    <location>
        <begin position="475"/>
        <end position="484"/>
    </location>
</feature>
<organism evidence="4 5">
    <name type="scientific">Fuerstiella marisgermanici</name>
    <dbReference type="NCBI Taxonomy" id="1891926"/>
    <lineage>
        <taxon>Bacteria</taxon>
        <taxon>Pseudomonadati</taxon>
        <taxon>Planctomycetota</taxon>
        <taxon>Planctomycetia</taxon>
        <taxon>Planctomycetales</taxon>
        <taxon>Planctomycetaceae</taxon>
        <taxon>Fuerstiella</taxon>
    </lineage>
</organism>
<feature type="coiled-coil region" evidence="1">
    <location>
        <begin position="279"/>
        <end position="306"/>
    </location>
</feature>
<accession>A0A1P8WQI9</accession>
<dbReference type="KEGG" id="fmr:Fuma_05984"/>
<dbReference type="Proteomes" id="UP000187735">
    <property type="component" value="Chromosome"/>
</dbReference>
<dbReference type="OrthoDB" id="209191at2"/>
<keyword evidence="3" id="KW-0472">Membrane</keyword>
<feature type="transmembrane region" description="Helical" evidence="3">
    <location>
        <begin position="26"/>
        <end position="47"/>
    </location>
</feature>
<keyword evidence="3" id="KW-0812">Transmembrane</keyword>
<evidence type="ECO:0000313" key="4">
    <source>
        <dbReference type="EMBL" id="APZ96316.1"/>
    </source>
</evidence>
<evidence type="ECO:0000313" key="5">
    <source>
        <dbReference type="Proteomes" id="UP000187735"/>
    </source>
</evidence>
<evidence type="ECO:0000256" key="2">
    <source>
        <dbReference type="SAM" id="MobiDB-lite"/>
    </source>
</evidence>
<reference evidence="4 5" key="1">
    <citation type="journal article" date="2016" name="Front. Microbiol.">
        <title>Fuerstia marisgermanicae gen. nov., sp. nov., an Unusual Member of the Phylum Planctomycetes from the German Wadden Sea.</title>
        <authorList>
            <person name="Kohn T."/>
            <person name="Heuer A."/>
            <person name="Jogler M."/>
            <person name="Vollmers J."/>
            <person name="Boedeker C."/>
            <person name="Bunk B."/>
            <person name="Rast P."/>
            <person name="Borchert D."/>
            <person name="Glockner I."/>
            <person name="Freese H.M."/>
            <person name="Klenk H.P."/>
            <person name="Overmann J."/>
            <person name="Kaster A.K."/>
            <person name="Rohde M."/>
            <person name="Wiegand S."/>
            <person name="Jogler C."/>
        </authorList>
    </citation>
    <scope>NUCLEOTIDE SEQUENCE [LARGE SCALE GENOMIC DNA]</scope>
    <source>
        <strain evidence="4 5">NH11</strain>
    </source>
</reference>
<feature type="transmembrane region" description="Helical" evidence="3">
    <location>
        <begin position="59"/>
        <end position="76"/>
    </location>
</feature>
<dbReference type="STRING" id="1891926.Fuma_05984"/>
<keyword evidence="3" id="KW-1133">Transmembrane helix</keyword>
<keyword evidence="1" id="KW-0175">Coiled coil</keyword>
<dbReference type="RefSeq" id="WP_077027357.1">
    <property type="nucleotide sequence ID" value="NZ_CP017641.1"/>
</dbReference>